<protein>
    <recommendedName>
        <fullName evidence="7">assimilatory sulfite reductase (ferredoxin)</fullName>
        <ecNumber evidence="7">1.8.7.1</ecNumber>
    </recommendedName>
</protein>
<evidence type="ECO:0000313" key="20">
    <source>
        <dbReference type="EMBL" id="GIM13285.1"/>
    </source>
</evidence>
<evidence type="ECO:0000256" key="9">
    <source>
        <dbReference type="ARBA" id="ARBA00022617"/>
    </source>
</evidence>
<keyword evidence="8" id="KW-0004">4Fe-4S</keyword>
<dbReference type="GO" id="GO:0051539">
    <property type="term" value="F:4 iron, 4 sulfur cluster binding"/>
    <property type="evidence" value="ECO:0007669"/>
    <property type="project" value="UniProtKB-KW"/>
</dbReference>
<dbReference type="FunFam" id="3.30.413.10:FF:000014">
    <property type="entry name" value="Sulfite reductase [ferredoxin], chloroplastic"/>
    <property type="match status" value="1"/>
</dbReference>
<evidence type="ECO:0000256" key="4">
    <source>
        <dbReference type="ARBA" id="ARBA00003329"/>
    </source>
</evidence>
<feature type="domain" description="Nitrite/sulphite reductase 4Fe-4S" evidence="18">
    <location>
        <begin position="211"/>
        <end position="386"/>
    </location>
</feature>
<reference evidence="20" key="1">
    <citation type="journal article" date="2021" name="Proc. Natl. Acad. Sci. U.S.A.">
        <title>Three genomes in the algal genus Volvox reveal the fate of a haploid sex-determining region after a transition to homothallism.</title>
        <authorList>
            <person name="Yamamoto K."/>
            <person name="Hamaji T."/>
            <person name="Kawai-Toyooka H."/>
            <person name="Matsuzaki R."/>
            <person name="Takahashi F."/>
            <person name="Nishimura Y."/>
            <person name="Kawachi M."/>
            <person name="Noguchi H."/>
            <person name="Minakuchi Y."/>
            <person name="Umen J.G."/>
            <person name="Toyoda A."/>
            <person name="Nozaki H."/>
        </authorList>
    </citation>
    <scope>NUCLEOTIDE SEQUENCE</scope>
    <source>
        <strain evidence="20">NIES-3785</strain>
    </source>
</reference>
<evidence type="ECO:0000259" key="19">
    <source>
        <dbReference type="Pfam" id="PF03460"/>
    </source>
</evidence>
<keyword evidence="14" id="KW-0411">Iron-sulfur</keyword>
<evidence type="ECO:0000256" key="16">
    <source>
        <dbReference type="ARBA" id="ARBA00049518"/>
    </source>
</evidence>
<dbReference type="InterPro" id="IPR011787">
    <property type="entry name" value="SiR_ferredoxin-dep"/>
</dbReference>
<dbReference type="PANTHER" id="PTHR11493">
    <property type="entry name" value="SULFITE REDUCTASE [NADPH] SUBUNIT BETA-RELATED"/>
    <property type="match status" value="1"/>
</dbReference>
<comment type="cofactor">
    <cofactor evidence="1">
        <name>siroheme</name>
        <dbReference type="ChEBI" id="CHEBI:60052"/>
    </cofactor>
</comment>
<feature type="domain" description="Nitrite/Sulfite reductase ferredoxin-like" evidence="19">
    <location>
        <begin position="110"/>
        <end position="166"/>
    </location>
</feature>
<dbReference type="PANTHER" id="PTHR11493:SF47">
    <property type="entry name" value="SULFITE REDUCTASE [NADPH] SUBUNIT BETA"/>
    <property type="match status" value="1"/>
</dbReference>
<comment type="subunit">
    <text evidence="15">Monomer. Interacts with ferredoxin.</text>
</comment>
<dbReference type="GO" id="GO:0009337">
    <property type="term" value="C:sulfite reductase complex (NADPH)"/>
    <property type="evidence" value="ECO:0007669"/>
    <property type="project" value="TreeGrafter"/>
</dbReference>
<feature type="region of interest" description="Disordered" evidence="17">
    <location>
        <begin position="631"/>
        <end position="654"/>
    </location>
</feature>
<evidence type="ECO:0000256" key="14">
    <source>
        <dbReference type="ARBA" id="ARBA00023014"/>
    </source>
</evidence>
<dbReference type="NCBIfam" id="TIGR02042">
    <property type="entry name" value="sir"/>
    <property type="match status" value="1"/>
</dbReference>
<evidence type="ECO:0000256" key="2">
    <source>
        <dbReference type="ARBA" id="ARBA00001966"/>
    </source>
</evidence>
<keyword evidence="11" id="KW-0883">Thioether bond</keyword>
<comment type="catalytic activity">
    <reaction evidence="16">
        <text>hydrogen sulfide + 6 oxidized [2Fe-2S]-[ferredoxin] + 3 H2O = sulfite + 6 reduced [2Fe-2S]-[ferredoxin] + 7 H(+)</text>
        <dbReference type="Rhea" id="RHEA:23132"/>
        <dbReference type="Rhea" id="RHEA-COMP:10000"/>
        <dbReference type="Rhea" id="RHEA-COMP:10001"/>
        <dbReference type="ChEBI" id="CHEBI:15377"/>
        <dbReference type="ChEBI" id="CHEBI:15378"/>
        <dbReference type="ChEBI" id="CHEBI:17359"/>
        <dbReference type="ChEBI" id="CHEBI:29919"/>
        <dbReference type="ChEBI" id="CHEBI:33737"/>
        <dbReference type="ChEBI" id="CHEBI:33738"/>
        <dbReference type="EC" id="1.8.7.1"/>
    </reaction>
</comment>
<proteinExistence type="inferred from homology"/>
<dbReference type="InterPro" id="IPR045169">
    <property type="entry name" value="NO2/SO3_Rdtase_4Fe4S_prot"/>
</dbReference>
<dbReference type="GO" id="GO:0000103">
    <property type="term" value="P:sulfate assimilation"/>
    <property type="evidence" value="ECO:0007669"/>
    <property type="project" value="TreeGrafter"/>
</dbReference>
<evidence type="ECO:0000256" key="12">
    <source>
        <dbReference type="ARBA" id="ARBA00023002"/>
    </source>
</evidence>
<dbReference type="FunFam" id="3.30.413.10:FF:000008">
    <property type="entry name" value="Sulfite reductase [ferredoxin], chloroplastic"/>
    <property type="match status" value="1"/>
</dbReference>
<evidence type="ECO:0000256" key="6">
    <source>
        <dbReference type="ARBA" id="ARBA00010429"/>
    </source>
</evidence>
<keyword evidence="9" id="KW-0349">Heme</keyword>
<evidence type="ECO:0000256" key="10">
    <source>
        <dbReference type="ARBA" id="ARBA00022723"/>
    </source>
</evidence>
<evidence type="ECO:0000256" key="11">
    <source>
        <dbReference type="ARBA" id="ARBA00022784"/>
    </source>
</evidence>
<dbReference type="EC" id="1.8.7.1" evidence="7"/>
<dbReference type="GO" id="GO:0050311">
    <property type="term" value="F:sulfite reductase (ferredoxin) activity"/>
    <property type="evidence" value="ECO:0007669"/>
    <property type="project" value="UniProtKB-EC"/>
</dbReference>
<comment type="caution">
    <text evidence="20">The sequence shown here is derived from an EMBL/GenBank/DDBJ whole genome shotgun (WGS) entry which is preliminary data.</text>
</comment>
<dbReference type="GO" id="GO:0020037">
    <property type="term" value="F:heme binding"/>
    <property type="evidence" value="ECO:0007669"/>
    <property type="project" value="InterPro"/>
</dbReference>
<dbReference type="SUPFAM" id="SSF55124">
    <property type="entry name" value="Nitrite/Sulfite reductase N-terminal domain-like"/>
    <property type="match status" value="2"/>
</dbReference>
<dbReference type="InterPro" id="IPR005117">
    <property type="entry name" value="NiRdtase/SiRdtase_haem-b_fer"/>
</dbReference>
<comment type="similarity">
    <text evidence="6">Belongs to the nitrite and sulfite reductase 4Fe-4S domain family.</text>
</comment>
<dbReference type="Gene3D" id="3.90.480.10">
    <property type="entry name" value="Sulfite Reductase Hemoprotein,Domain 2"/>
    <property type="match status" value="1"/>
</dbReference>
<keyword evidence="12" id="KW-0560">Oxidoreductase</keyword>
<comment type="function">
    <text evidence="3">DNA-binding protein that binds to both double-stranded and single-stranded DNA without significant sequence specificity to reversibly repress the transcriptional activity of chloroplast nucleoids by promoting DNA compaction and possibly regulate DNA replication.</text>
</comment>
<feature type="domain" description="Nitrite/Sulfite reductase ferredoxin-like" evidence="19">
    <location>
        <begin position="406"/>
        <end position="468"/>
    </location>
</feature>
<evidence type="ECO:0000256" key="8">
    <source>
        <dbReference type="ARBA" id="ARBA00022485"/>
    </source>
</evidence>
<organism evidence="20 21">
    <name type="scientific">Volvox reticuliferus</name>
    <dbReference type="NCBI Taxonomy" id="1737510"/>
    <lineage>
        <taxon>Eukaryota</taxon>
        <taxon>Viridiplantae</taxon>
        <taxon>Chlorophyta</taxon>
        <taxon>core chlorophytes</taxon>
        <taxon>Chlorophyceae</taxon>
        <taxon>CS clade</taxon>
        <taxon>Chlamydomonadales</taxon>
        <taxon>Volvocaceae</taxon>
        <taxon>Volvox</taxon>
    </lineage>
</organism>
<evidence type="ECO:0000256" key="3">
    <source>
        <dbReference type="ARBA" id="ARBA00002010"/>
    </source>
</evidence>
<evidence type="ECO:0000256" key="17">
    <source>
        <dbReference type="SAM" id="MobiDB-lite"/>
    </source>
</evidence>
<comment type="function">
    <text evidence="4">Essential protein with sulfite reductase activity required in assimilatory sulfate reduction pathway during both primary and secondary metabolism and thus involved in development and growth.</text>
</comment>
<dbReference type="InterPro" id="IPR045854">
    <property type="entry name" value="NO2/SO3_Rdtase_4Fe4S_sf"/>
</dbReference>
<dbReference type="InterPro" id="IPR006067">
    <property type="entry name" value="NO2/SO3_Rdtase_4Fe4S_dom"/>
</dbReference>
<name>A0A8J4LWR9_9CHLO</name>
<feature type="domain" description="Nitrite/sulphite reductase 4Fe-4S" evidence="18">
    <location>
        <begin position="483"/>
        <end position="617"/>
    </location>
</feature>
<evidence type="ECO:0000259" key="18">
    <source>
        <dbReference type="Pfam" id="PF01077"/>
    </source>
</evidence>
<dbReference type="GO" id="GO:0042644">
    <property type="term" value="C:chloroplast nucleoid"/>
    <property type="evidence" value="ECO:0007669"/>
    <property type="project" value="UniProtKB-SubCell"/>
</dbReference>
<evidence type="ECO:0000313" key="21">
    <source>
        <dbReference type="Proteomes" id="UP000722791"/>
    </source>
</evidence>
<dbReference type="GO" id="GO:0046872">
    <property type="term" value="F:metal ion binding"/>
    <property type="evidence" value="ECO:0007669"/>
    <property type="project" value="UniProtKB-KW"/>
</dbReference>
<dbReference type="InterPro" id="IPR036136">
    <property type="entry name" value="Nit/Sulf_reduc_fer-like_dom_sf"/>
</dbReference>
<evidence type="ECO:0000256" key="7">
    <source>
        <dbReference type="ARBA" id="ARBA00012353"/>
    </source>
</evidence>
<evidence type="ECO:0000256" key="15">
    <source>
        <dbReference type="ARBA" id="ARBA00046513"/>
    </source>
</evidence>
<dbReference type="InterPro" id="IPR006066">
    <property type="entry name" value="NO2/SO3_Rdtase_FeS/sirohaem_BS"/>
</dbReference>
<evidence type="ECO:0000256" key="1">
    <source>
        <dbReference type="ARBA" id="ARBA00001929"/>
    </source>
</evidence>
<keyword evidence="13" id="KW-0408">Iron</keyword>
<dbReference type="PROSITE" id="PS00365">
    <property type="entry name" value="NIR_SIR"/>
    <property type="match status" value="1"/>
</dbReference>
<gene>
    <name evidence="20" type="ORF">Vretimale_16430</name>
</gene>
<comment type="cofactor">
    <cofactor evidence="2">
        <name>[4Fe-4S] cluster</name>
        <dbReference type="ChEBI" id="CHEBI:49883"/>
    </cofactor>
</comment>
<accession>A0A8J4LWR9</accession>
<dbReference type="Proteomes" id="UP000722791">
    <property type="component" value="Unassembled WGS sequence"/>
</dbReference>
<feature type="compositionally biased region" description="Low complexity" evidence="17">
    <location>
        <begin position="631"/>
        <end position="646"/>
    </location>
</feature>
<dbReference type="AlphaFoldDB" id="A0A8J4LWR9"/>
<keyword evidence="10" id="KW-0479">Metal-binding</keyword>
<dbReference type="Gene3D" id="3.30.413.10">
    <property type="entry name" value="Sulfite Reductase Hemoprotein, domain 1"/>
    <property type="match status" value="2"/>
</dbReference>
<dbReference type="Pfam" id="PF03460">
    <property type="entry name" value="NIR_SIR_ferr"/>
    <property type="match status" value="2"/>
</dbReference>
<comment type="subcellular location">
    <subcellularLocation>
        <location evidence="5">Plastid</location>
        <location evidence="5">Chloroplast stroma</location>
        <location evidence="5">Chloroplast nucleoid</location>
    </subcellularLocation>
</comment>
<dbReference type="NCBIfam" id="NF010029">
    <property type="entry name" value="PRK13504.1"/>
    <property type="match status" value="1"/>
</dbReference>
<dbReference type="EMBL" id="BNCQ01000048">
    <property type="protein sequence ID" value="GIM13285.1"/>
    <property type="molecule type" value="Genomic_DNA"/>
</dbReference>
<feature type="non-terminal residue" evidence="20">
    <location>
        <position position="1"/>
    </location>
</feature>
<sequence>PGITFCYLCKVTMQALAGKQLSAGLSRPSRGQLVITSVATPSKAPTSRLAKRSKVEIIKENSDYLRHPLMEELVNDKTYITEDSVQLMKFHGSYQQDHREKRSFGSGKAYMFMMRTRQPSGIVPNRLYLVMDELADKFGNGTLRLTTRQAYQLHAVLKHDLKTVFSTVIKNMGSTLGACGDVNRNVMGPAAPYLNKPEYVHAQKLANDFADLLAPQSGAYYDVWLDGEKFVSVYKEDPKVTADRAFNGYGTNFENSPEPIYGAQFLPRKFKIAVTVPGDNSVDLFTNDLGVIVISDDKGEVKGYNLVVGGGMGRTHRDEDTFPRLADPLGYVDKDDIFHAVKAVVATQRDYGRRDNRKQARLKYLLSEWGVERFRSVVEQYMGKKFSEFVPMPTWEYKDYLGWGEQGNGKLFYGIYIQNGRIKGEQKKALRAVIEKFELPVTLTPHQNIILRDVDPANKDEIMAMLRAGGVQELVDWDSLDRMSMACPALPLCGLAVTEAERSLPDINKRIRAMLTKVGLPEDQFLHVRMTGCPNGCARPYMAELGFVGDGPNSYQIWLGGNSNQTRLAELYADRVKVKDLESFLEPIFAAWLAKRRPNEGFGDWTARTGFAAVKQLAATTAPTLAAAAVKNASGNGNGNGAAPAGSDKQLTAR</sequence>
<dbReference type="GO" id="GO:0016002">
    <property type="term" value="F:sulfite reductase activity"/>
    <property type="evidence" value="ECO:0007669"/>
    <property type="project" value="TreeGrafter"/>
</dbReference>
<dbReference type="PRINTS" id="PR00397">
    <property type="entry name" value="SIROHAEM"/>
</dbReference>
<evidence type="ECO:0000256" key="13">
    <source>
        <dbReference type="ARBA" id="ARBA00023004"/>
    </source>
</evidence>
<dbReference type="Pfam" id="PF01077">
    <property type="entry name" value="NIR_SIR"/>
    <property type="match status" value="2"/>
</dbReference>
<evidence type="ECO:0000256" key="5">
    <source>
        <dbReference type="ARBA" id="ARBA00004595"/>
    </source>
</evidence>
<dbReference type="SUPFAM" id="SSF56014">
    <property type="entry name" value="Nitrite and sulphite reductase 4Fe-4S domain-like"/>
    <property type="match status" value="2"/>
</dbReference>